<name>A0A314KUC9_NICAT</name>
<dbReference type="SUPFAM" id="SSF81606">
    <property type="entry name" value="PP2C-like"/>
    <property type="match status" value="1"/>
</dbReference>
<feature type="domain" description="PPM-type phosphatase" evidence="3">
    <location>
        <begin position="64"/>
        <end position="386"/>
    </location>
</feature>
<keyword evidence="5" id="KW-1185">Reference proteome</keyword>
<protein>
    <recommendedName>
        <fullName evidence="3">PPM-type phosphatase domain-containing protein</fullName>
    </recommendedName>
</protein>
<feature type="chain" id="PRO_5016358364" description="PPM-type phosphatase domain-containing protein" evidence="2">
    <location>
        <begin position="24"/>
        <end position="1308"/>
    </location>
</feature>
<proteinExistence type="predicted"/>
<keyword evidence="2" id="KW-0732">Signal</keyword>
<dbReference type="Pfam" id="PF00481">
    <property type="entry name" value="PP2C"/>
    <property type="match status" value="1"/>
</dbReference>
<feature type="signal peptide" evidence="2">
    <location>
        <begin position="1"/>
        <end position="23"/>
    </location>
</feature>
<dbReference type="CDD" id="cd00143">
    <property type="entry name" value="PP2Cc"/>
    <property type="match status" value="1"/>
</dbReference>
<evidence type="ECO:0000313" key="4">
    <source>
        <dbReference type="EMBL" id="OIT32872.1"/>
    </source>
</evidence>
<dbReference type="Gramene" id="OIT32872">
    <property type="protein sequence ID" value="OIT32872"/>
    <property type="gene ID" value="A4A49_19315"/>
</dbReference>
<dbReference type="PROSITE" id="PS51746">
    <property type="entry name" value="PPM_2"/>
    <property type="match status" value="1"/>
</dbReference>
<evidence type="ECO:0000313" key="5">
    <source>
        <dbReference type="Proteomes" id="UP000187609"/>
    </source>
</evidence>
<comment type="caution">
    <text evidence="4">The sequence shown here is derived from an EMBL/GenBank/DDBJ whole genome shotgun (WGS) entry which is preliminary data.</text>
</comment>
<dbReference type="STRING" id="49451.A0A314KUC9"/>
<dbReference type="Gene3D" id="3.60.40.10">
    <property type="entry name" value="PPM-type phosphatase domain"/>
    <property type="match status" value="2"/>
</dbReference>
<feature type="compositionally biased region" description="Basic and acidic residues" evidence="1">
    <location>
        <begin position="593"/>
        <end position="602"/>
    </location>
</feature>
<dbReference type="SMR" id="A0A314KUC9"/>
<reference evidence="4" key="1">
    <citation type="submission" date="2016-11" db="EMBL/GenBank/DDBJ databases">
        <title>The genome of Nicotiana attenuata.</title>
        <authorList>
            <person name="Xu S."/>
            <person name="Brockmoeller T."/>
            <person name="Gaquerel E."/>
            <person name="Navarro A."/>
            <person name="Kuhl H."/>
            <person name="Gase K."/>
            <person name="Ling Z."/>
            <person name="Zhou W."/>
            <person name="Kreitzer C."/>
            <person name="Stanke M."/>
            <person name="Tang H."/>
            <person name="Lyons E."/>
            <person name="Pandey P."/>
            <person name="Pandey S.P."/>
            <person name="Timmermann B."/>
            <person name="Baldwin I.T."/>
        </authorList>
    </citation>
    <scope>NUCLEOTIDE SEQUENCE [LARGE SCALE GENOMIC DNA]</scope>
    <source>
        <strain evidence="4">UT</strain>
    </source>
</reference>
<feature type="region of interest" description="Disordered" evidence="1">
    <location>
        <begin position="589"/>
        <end position="608"/>
    </location>
</feature>
<evidence type="ECO:0000256" key="1">
    <source>
        <dbReference type="SAM" id="MobiDB-lite"/>
    </source>
</evidence>
<evidence type="ECO:0000256" key="2">
    <source>
        <dbReference type="SAM" id="SignalP"/>
    </source>
</evidence>
<dbReference type="InterPro" id="IPR001932">
    <property type="entry name" value="PPM-type_phosphatase-like_dom"/>
</dbReference>
<dbReference type="EMBL" id="MJEQ01000979">
    <property type="protein sequence ID" value="OIT32872.1"/>
    <property type="molecule type" value="Genomic_DNA"/>
</dbReference>
<dbReference type="InterPro" id="IPR036457">
    <property type="entry name" value="PPM-type-like_dom_sf"/>
</dbReference>
<dbReference type="Proteomes" id="UP000187609">
    <property type="component" value="Unassembled WGS sequence"/>
</dbReference>
<dbReference type="GO" id="GO:0004722">
    <property type="term" value="F:protein serine/threonine phosphatase activity"/>
    <property type="evidence" value="ECO:0007669"/>
    <property type="project" value="InterPro"/>
</dbReference>
<sequence>MNLCKFLAFVLGFVLCVSTCTSGESSTCLAVYKEGGAPAVFQSPKCPRWKLPDHGSESKSPNARCQTALHQGRRKSQEDRILCALDIRIPFPGVKVFDGHNGAEASEIASKLLLQYFTLHTFFLLDATFSVLSRKMIGLLPNERGQNTLNWNPDELNLGRLKLTVSSIIDRSFHLEILREALLRAIDDIDSAFSRAFLCSEEYKSQEAAKANLLRLYRQTRGFGVFEPVTNFNSFKLAASNQWPFLISKELTRDHHPDRDDERSRVETAGGHVSEWSGVARVNGQLAVSRAIGDVSFKSYGVISAPEVTDWQPLTANDSYLVAASDGVFEKLSSQDICDILWNLHADFTVRSELTYSCSYSLADCIVNAAFEKGSMDNMAAVILPFGLNGSLQRLAKKTHAGMRKFNCSSSGDSNYISQHSVLTEEEHGHPPVYNFGRLLVEGKHSNYGCFYLSENLDVNDEYTFWVQKDIHEYEHELLHALPDSIGLNPGGALDLYNDQLMCVHFGMNFSENKDQCINPEGFARFLGLLESIPFNDSSTNDHARVDSRYILKKKYDRGSYGEVWLAVYWNCSHVIKSAKSNNFSANITDRGANNERRKDSSSADVCDDGPSEGCMFILKRIMVEKGTSVYLSGLREKYFGEIFLNAYTVLGGSLRAEESNSLLLNIPPDFHDPVERNAAVDLGIQGSLKFNKVYGKKKETLRATPEEGLNHIARYVESFESRSNDIWLVFRHEGISLSKLLNTAEEFSDLLVMMGKLFFISGKKSFELQNISADFKKWFSITERRGRFVSKLIIDADNLHWVCDAMLQASLGRGNLCRRWGRKIEAYTYRVYQNYNIHGRFLRVEAWLGDKKDAIIIPEHDYNTGWTDIANKIIRFLGNFSDPRFNLAGEQSYVDAAKIPKWHEDGDLRAVGGQESIANTSGKLESSDTTEIVNPKHLSKCLIGGDANQSWRLVLERSSSFSRVVVSGSKLTIKKEAHIWVKAFGIPVHAWSMNAFRTVGNLCGGFIAIDEDTKLRNHLLWARICVKNTSNDLPHSCELAVGDWCFEISIIPDEHVILKLPRKQIPVTDAVPKSATSRVGRTVLSSKQILGQVPSCSKHVDLHVDVVNSNSKAPIQAKVYTEQLGQLNFYSKGLKKQPCRRGSFNNNQNTSYWRAIGFFNDLNRFEALSEAQPSSKALEIPDSLSKTVPSAIRTISEDTHQNSDADDEAESLADCKISVQQPIPRIIQASDSESDFSSSSSLNNLLMLPWYEKGSTSTLVHEPAVIDTSKWTKLVMVKACKAFGVNVHGFKTTGHDIENGRKKAIAA</sequence>
<evidence type="ECO:0000259" key="3">
    <source>
        <dbReference type="PROSITE" id="PS51746"/>
    </source>
</evidence>
<dbReference type="PANTHER" id="PTHR47992">
    <property type="entry name" value="PROTEIN PHOSPHATASE"/>
    <property type="match status" value="1"/>
</dbReference>
<accession>A0A314KUC9</accession>
<gene>
    <name evidence="4" type="ORF">A4A49_19315</name>
</gene>
<dbReference type="SMART" id="SM00332">
    <property type="entry name" value="PP2Cc"/>
    <property type="match status" value="1"/>
</dbReference>
<organism evidence="4 5">
    <name type="scientific">Nicotiana attenuata</name>
    <name type="common">Coyote tobacco</name>
    <dbReference type="NCBI Taxonomy" id="49451"/>
    <lineage>
        <taxon>Eukaryota</taxon>
        <taxon>Viridiplantae</taxon>
        <taxon>Streptophyta</taxon>
        <taxon>Embryophyta</taxon>
        <taxon>Tracheophyta</taxon>
        <taxon>Spermatophyta</taxon>
        <taxon>Magnoliopsida</taxon>
        <taxon>eudicotyledons</taxon>
        <taxon>Gunneridae</taxon>
        <taxon>Pentapetalae</taxon>
        <taxon>asterids</taxon>
        <taxon>lamiids</taxon>
        <taxon>Solanales</taxon>
        <taxon>Solanaceae</taxon>
        <taxon>Nicotianoideae</taxon>
        <taxon>Nicotianeae</taxon>
        <taxon>Nicotiana</taxon>
    </lineage>
</organism>
<dbReference type="InterPro" id="IPR015655">
    <property type="entry name" value="PP2C"/>
</dbReference>